<reference evidence="13" key="1">
    <citation type="submission" date="2022-12" db="EMBL/GenBank/DDBJ databases">
        <authorList>
            <person name="Alioto T."/>
            <person name="Alioto T."/>
            <person name="Gomez Garrido J."/>
        </authorList>
    </citation>
    <scope>NUCLEOTIDE SEQUENCE</scope>
</reference>
<evidence type="ECO:0000256" key="8">
    <source>
        <dbReference type="ARBA" id="ARBA00073385"/>
    </source>
</evidence>
<dbReference type="Pfam" id="PF16907">
    <property type="entry name" value="Caskin-Pro-rich"/>
    <property type="match status" value="1"/>
</dbReference>
<dbReference type="InterPro" id="IPR036770">
    <property type="entry name" value="Ankyrin_rpt-contain_sf"/>
</dbReference>
<feature type="compositionally biased region" description="Polar residues" evidence="10">
    <location>
        <begin position="760"/>
        <end position="776"/>
    </location>
</feature>
<dbReference type="SUPFAM" id="SSF47769">
    <property type="entry name" value="SAM/Pointed domain"/>
    <property type="match status" value="2"/>
</dbReference>
<evidence type="ECO:0000256" key="7">
    <source>
        <dbReference type="ARBA" id="ARBA00064417"/>
    </source>
</evidence>
<dbReference type="CDD" id="cd09497">
    <property type="entry name" value="SAM_caskin1_2_repeat1"/>
    <property type="match status" value="1"/>
</dbReference>
<dbReference type="Gene3D" id="1.10.150.50">
    <property type="entry name" value="Transcription Factor, Ets-1"/>
    <property type="match status" value="2"/>
</dbReference>
<feature type="region of interest" description="Disordered" evidence="10">
    <location>
        <begin position="1262"/>
        <end position="1288"/>
    </location>
</feature>
<dbReference type="InterPro" id="IPR001660">
    <property type="entry name" value="SAM"/>
</dbReference>
<feature type="compositionally biased region" description="Polar residues" evidence="10">
    <location>
        <begin position="1077"/>
        <end position="1087"/>
    </location>
</feature>
<feature type="domain" description="SAM" evidence="12">
    <location>
        <begin position="566"/>
        <end position="633"/>
    </location>
</feature>
<dbReference type="Pfam" id="PF16600">
    <property type="entry name" value="Caskin1-CID"/>
    <property type="match status" value="1"/>
</dbReference>
<feature type="compositionally biased region" description="Pro residues" evidence="10">
    <location>
        <begin position="911"/>
        <end position="920"/>
    </location>
</feature>
<dbReference type="Gene3D" id="1.25.40.20">
    <property type="entry name" value="Ankyrin repeat-containing domain"/>
    <property type="match status" value="3"/>
</dbReference>
<comment type="subcellular location">
    <subcellularLocation>
        <location evidence="1">Cytoplasm</location>
    </subcellularLocation>
</comment>
<dbReference type="PANTHER" id="PTHR24174:SF18">
    <property type="entry name" value="CASKIN-2"/>
    <property type="match status" value="1"/>
</dbReference>
<feature type="compositionally biased region" description="Polar residues" evidence="10">
    <location>
        <begin position="978"/>
        <end position="991"/>
    </location>
</feature>
<feature type="coiled-coil region" evidence="9">
    <location>
        <begin position="1426"/>
        <end position="1453"/>
    </location>
</feature>
<accession>A0AA35JUK9</accession>
<evidence type="ECO:0000259" key="12">
    <source>
        <dbReference type="SMART" id="SM00454"/>
    </source>
</evidence>
<evidence type="ECO:0000256" key="2">
    <source>
        <dbReference type="ARBA" id="ARBA00022443"/>
    </source>
</evidence>
<keyword evidence="14" id="KW-1185">Reference proteome</keyword>
<dbReference type="InterPro" id="IPR035497">
    <property type="entry name" value="Caskin1/2_SAM_1"/>
</dbReference>
<dbReference type="Pfam" id="PF16632">
    <property type="entry name" value="Caskin-tail"/>
    <property type="match status" value="1"/>
</dbReference>
<evidence type="ECO:0000256" key="3">
    <source>
        <dbReference type="ARBA" id="ARBA00022490"/>
    </source>
</evidence>
<dbReference type="InterPro" id="IPR035499">
    <property type="entry name" value="Caskin2_SH3"/>
</dbReference>
<dbReference type="SMART" id="SM00248">
    <property type="entry name" value="ANK"/>
    <property type="match status" value="6"/>
</dbReference>
<sequence length="1485" mass="160067">MRYLNNCSSAGCKQSGSADLKPRRIPLTCDGPVIAHTRTHGALRWLHKSEEQLPLFMMGREQELIQAVKNGDVPGVQKLVAKVKASKSKLLGSTKRLNVNYQDVDGFSALHHAALVGSLELISLLLEAQATVDIKDINGMRPLHYAAWQGKVEPARLLLRAAASVNMASLDGQIPLHLSAQYGHYEVSEMLLQHQSNPCLINKAKKTPLDLACEFGRLKVAQLLLNSHMCVALLEGQSKDTSDPNYTTPLHLAAKNGHKEIIRQLLKAGIEINKQTKTGTALHEAALYGKTEVVRLLLQGGIDVNIRNTYNQTALDIVNQFTTSHASKDIKQLLREASGILKVRALKDFWNLHDPTALNVRAGDIITVLEQHADGRWKGHIHDSQKGTDRVGYFPPSIVEVISKRTAGDRNSVGSEGSIGSIRSAGSGQSTEGTNGQITGLLIENVKPLSPTGEDLQHSHNGQTNSVIGTLGHQNLSNCNTNDRIFSHQYLRPEQLLEGKDAEAIYNWLSEFQLEGYTANFLNAGYDVPTISRMTPEDLTAIGVTKPGHRKKISAEIGQLSIAEWLPNYIPDDLMEWLSALGLPQYHKKLVSNGYDSISIVTDLTWEDLQEIGINKLGHQKKLMLAVKKLTDLRKSLSQADTSTLRRKIPGALDIVTIESVENGECHSPHTPKMTTFQDSELSYELQTAMSNSCQETLTIKSTQGMSRSQESIGVRSRGSGHSQENMLSHSTTSSRSQESLGSGESSSGSSGGGGGHASTQPRLTENSAAPQSRPNPENYGKFVPQLSSPEGINGYSSGCVGSPLRERNLPEGMDQYQRPSALKGDFLPHTEPPETFPATSPCASPHTASKGTAPYVFMYPHVSLKSPPPPPSPSVPEQAKAPAPFSAQRTILQSTAQKAFSYLHSHCGPTEPPHVPPKPGAEQQNAEGFKHKKRSHSLNRYALSDGEAEEEEPPASSVGSYATLTRRPGRSQVPRMQPSSAAKVSRSQSFAIRARRKGPPPPPPKRLSSVSSAQVGAEYEQGQETQKGPSFSQDGGGEGPRDRGCSLRNAAAVLNGPVADGSLAKPLKSPKPTGPGQESASKTGLHNSARADPSSAEAAGGQSQAFEGNVPRKRRTFSEPAVDMTEALQRSHEDTRSDTEEEATAETDGCARSPCSSQNSSSECIPFAEEGNLTIKQRPKPTGQLKADAAAPESDSASAQPYGEEQEETPAKEGPAVLEFNLTESDTVKRRPRCREREPLQNVLKAFGVAAPSSSSSAPQYAQAQAVSISGPSLHPAEPQPAGDAFDDDSMELQIAEIEKSILSLERGIKKPPVSLKPTSQIPLQVERNRGAVHLRTAANAADVPAKHTSIASTKLVFSGPKTIYQQVLQNSRNTVAPWAATEMVSEGMGPYPMKLGLGSKPALSFGVPLAMRPLSASPDMIHAQQRLEQTNSSLASTLEAAEKKINAEEADSNYGTAHSAKNILEDISNMFDDLAEQLDAMLD</sequence>
<dbReference type="InterPro" id="IPR033635">
    <property type="entry name" value="ANKS1/Caskin"/>
</dbReference>
<dbReference type="Pfam" id="PF12796">
    <property type="entry name" value="Ank_2"/>
    <property type="match status" value="2"/>
</dbReference>
<dbReference type="Pfam" id="PF00023">
    <property type="entry name" value="Ank"/>
    <property type="match status" value="1"/>
</dbReference>
<protein>
    <recommendedName>
        <fullName evidence="8">Caskin-2</fullName>
    </recommendedName>
</protein>
<evidence type="ECO:0000256" key="1">
    <source>
        <dbReference type="ARBA" id="ARBA00004496"/>
    </source>
</evidence>
<gene>
    <name evidence="13" type="ORF">PODLI_1B013167</name>
</gene>
<keyword evidence="4" id="KW-0597">Phosphoprotein</keyword>
<feature type="compositionally biased region" description="Low complexity" evidence="10">
    <location>
        <begin position="1095"/>
        <end position="1109"/>
    </location>
</feature>
<dbReference type="InterPro" id="IPR001452">
    <property type="entry name" value="SH3_domain"/>
</dbReference>
<feature type="domain" description="SAM" evidence="12">
    <location>
        <begin position="497"/>
        <end position="563"/>
    </location>
</feature>
<feature type="domain" description="SH3" evidence="11">
    <location>
        <begin position="341"/>
        <end position="403"/>
    </location>
</feature>
<keyword evidence="2" id="KW-0728">SH3 domain</keyword>
<dbReference type="InterPro" id="IPR013761">
    <property type="entry name" value="SAM/pointed_sf"/>
</dbReference>
<proteinExistence type="predicted"/>
<keyword evidence="9" id="KW-0175">Coiled coil</keyword>
<dbReference type="SMART" id="SM00326">
    <property type="entry name" value="SH3"/>
    <property type="match status" value="1"/>
</dbReference>
<feature type="region of interest" description="Disordered" evidence="10">
    <location>
        <begin position="408"/>
        <end position="435"/>
    </location>
</feature>
<feature type="compositionally biased region" description="Low complexity" evidence="10">
    <location>
        <begin position="412"/>
        <end position="430"/>
    </location>
</feature>
<evidence type="ECO:0000256" key="6">
    <source>
        <dbReference type="ARBA" id="ARBA00023043"/>
    </source>
</evidence>
<dbReference type="CDD" id="cd12063">
    <property type="entry name" value="SH3_Caskin2"/>
    <property type="match status" value="1"/>
</dbReference>
<feature type="region of interest" description="Disordered" evidence="10">
    <location>
        <begin position="701"/>
        <end position="811"/>
    </location>
</feature>
<organism evidence="13 14">
    <name type="scientific">Podarcis lilfordi</name>
    <name type="common">Lilford's wall lizard</name>
    <dbReference type="NCBI Taxonomy" id="74358"/>
    <lineage>
        <taxon>Eukaryota</taxon>
        <taxon>Metazoa</taxon>
        <taxon>Chordata</taxon>
        <taxon>Craniata</taxon>
        <taxon>Vertebrata</taxon>
        <taxon>Euteleostomi</taxon>
        <taxon>Lepidosauria</taxon>
        <taxon>Squamata</taxon>
        <taxon>Bifurcata</taxon>
        <taxon>Unidentata</taxon>
        <taxon>Episquamata</taxon>
        <taxon>Laterata</taxon>
        <taxon>Lacertibaenia</taxon>
        <taxon>Lacertidae</taxon>
        <taxon>Podarcis</taxon>
    </lineage>
</organism>
<dbReference type="InterPro" id="IPR032117">
    <property type="entry name" value="Caskin_C"/>
</dbReference>
<feature type="compositionally biased region" description="Low complexity" evidence="10">
    <location>
        <begin position="728"/>
        <end position="749"/>
    </location>
</feature>
<name>A0AA35JUK9_9SAUR</name>
<evidence type="ECO:0000259" key="11">
    <source>
        <dbReference type="SMART" id="SM00326"/>
    </source>
</evidence>
<dbReference type="EMBL" id="OX395127">
    <property type="protein sequence ID" value="CAI5766021.1"/>
    <property type="molecule type" value="Genomic_DNA"/>
</dbReference>
<dbReference type="FunFam" id="1.25.40.20:FF:000053">
    <property type="entry name" value="caskin-2 isoform X1"/>
    <property type="match status" value="1"/>
</dbReference>
<feature type="region of interest" description="Disordered" evidence="10">
    <location>
        <begin position="865"/>
        <end position="887"/>
    </location>
</feature>
<evidence type="ECO:0000256" key="4">
    <source>
        <dbReference type="ARBA" id="ARBA00022553"/>
    </source>
</evidence>
<feature type="compositionally biased region" description="Polar residues" evidence="10">
    <location>
        <begin position="1023"/>
        <end position="1034"/>
    </location>
</feature>
<dbReference type="SUPFAM" id="SSF50044">
    <property type="entry name" value="SH3-domain"/>
    <property type="match status" value="1"/>
</dbReference>
<evidence type="ECO:0000313" key="14">
    <source>
        <dbReference type="Proteomes" id="UP001178461"/>
    </source>
</evidence>
<keyword evidence="6" id="KW-0040">ANK repeat</keyword>
<keyword evidence="3" id="KW-0963">Cytoplasm</keyword>
<dbReference type="InterPro" id="IPR002110">
    <property type="entry name" value="Ankyrin_rpt"/>
</dbReference>
<evidence type="ECO:0000313" key="13">
    <source>
        <dbReference type="EMBL" id="CAI5766021.1"/>
    </source>
</evidence>
<keyword evidence="5" id="KW-0677">Repeat</keyword>
<feature type="compositionally biased region" description="Low complexity" evidence="10">
    <location>
        <begin position="1154"/>
        <end position="1163"/>
    </location>
</feature>
<dbReference type="GO" id="GO:0005737">
    <property type="term" value="C:cytoplasm"/>
    <property type="evidence" value="ECO:0007669"/>
    <property type="project" value="UniProtKB-SubCell"/>
</dbReference>
<dbReference type="SUPFAM" id="SSF48403">
    <property type="entry name" value="Ankyrin repeat"/>
    <property type="match status" value="1"/>
</dbReference>
<dbReference type="CDD" id="cd09498">
    <property type="entry name" value="SAM_caskin1_2_repeat2"/>
    <property type="match status" value="1"/>
</dbReference>
<dbReference type="InterPro" id="IPR035498">
    <property type="entry name" value="Caskin1/2_SAM_2"/>
</dbReference>
<dbReference type="Pfam" id="PF07653">
    <property type="entry name" value="SH3_2"/>
    <property type="match status" value="1"/>
</dbReference>
<feature type="region of interest" description="Disordered" evidence="10">
    <location>
        <begin position="902"/>
        <end position="1237"/>
    </location>
</feature>
<dbReference type="FunFam" id="2.30.30.40:FF:000062">
    <property type="entry name" value="caskin-2 isoform X1"/>
    <property type="match status" value="1"/>
</dbReference>
<evidence type="ECO:0000256" key="9">
    <source>
        <dbReference type="SAM" id="Coils"/>
    </source>
</evidence>
<dbReference type="SMART" id="SM00454">
    <property type="entry name" value="SAM"/>
    <property type="match status" value="2"/>
</dbReference>
<feature type="compositionally biased region" description="Polar residues" evidence="10">
    <location>
        <begin position="786"/>
        <end position="797"/>
    </location>
</feature>
<feature type="compositionally biased region" description="Polar residues" evidence="10">
    <location>
        <begin position="701"/>
        <end position="712"/>
    </location>
</feature>
<dbReference type="PRINTS" id="PR01415">
    <property type="entry name" value="ANKYRIN"/>
</dbReference>
<evidence type="ECO:0000256" key="10">
    <source>
        <dbReference type="SAM" id="MobiDB-lite"/>
    </source>
</evidence>
<dbReference type="FunFam" id="1.10.150.50:FF:000032">
    <property type="entry name" value="caskin-1 isoform X1"/>
    <property type="match status" value="1"/>
</dbReference>
<dbReference type="FunFam" id="1.25.40.20:FF:000139">
    <property type="entry name" value="caskin-2 isoform X1"/>
    <property type="match status" value="1"/>
</dbReference>
<feature type="compositionally biased region" description="Low complexity" evidence="10">
    <location>
        <begin position="1188"/>
        <end position="1200"/>
    </location>
</feature>
<dbReference type="FunFam" id="1.25.40.20:FF:000042">
    <property type="entry name" value="caskin-2 isoform X2"/>
    <property type="match status" value="1"/>
</dbReference>
<dbReference type="InterPro" id="IPR036028">
    <property type="entry name" value="SH3-like_dom_sf"/>
</dbReference>
<dbReference type="FunFam" id="1.10.150.50:FF:000028">
    <property type="entry name" value="caskin-2 isoform X2"/>
    <property type="match status" value="1"/>
</dbReference>
<dbReference type="Gene3D" id="2.30.30.40">
    <property type="entry name" value="SH3 Domains"/>
    <property type="match status" value="1"/>
</dbReference>
<comment type="subunit">
    <text evidence="7">May not bind CASK.</text>
</comment>
<dbReference type="Pfam" id="PF00536">
    <property type="entry name" value="SAM_1"/>
    <property type="match status" value="2"/>
</dbReference>
<feature type="compositionally biased region" description="Basic and acidic residues" evidence="10">
    <location>
        <begin position="1130"/>
        <end position="1139"/>
    </location>
</feature>
<evidence type="ECO:0000256" key="5">
    <source>
        <dbReference type="ARBA" id="ARBA00022737"/>
    </source>
</evidence>
<dbReference type="PANTHER" id="PTHR24174">
    <property type="entry name" value="ANKYRIN REPEAT AND STERILE ALPHA MOTIF DOMAIN-CONTAINING PROTEIN 1"/>
    <property type="match status" value="1"/>
</dbReference>
<dbReference type="Proteomes" id="UP001178461">
    <property type="component" value="Chromosome 2"/>
</dbReference>
<dbReference type="InterPro" id="IPR032232">
    <property type="entry name" value="Caskin1-CID"/>
</dbReference>